<gene>
    <name evidence="2" type="primary">RvY_06011</name>
    <name evidence="2" type="synonym">RvY_06011.3</name>
    <name evidence="2" type="ORF">RvY_06011-3</name>
</gene>
<comment type="caution">
    <text evidence="2">The sequence shown here is derived from an EMBL/GenBank/DDBJ whole genome shotgun (WGS) entry which is preliminary data.</text>
</comment>
<dbReference type="Proteomes" id="UP000186922">
    <property type="component" value="Unassembled WGS sequence"/>
</dbReference>
<accession>A0A1D1UX12</accession>
<evidence type="ECO:0000313" key="2">
    <source>
        <dbReference type="EMBL" id="GAU94189.1"/>
    </source>
</evidence>
<proteinExistence type="predicted"/>
<evidence type="ECO:0000313" key="3">
    <source>
        <dbReference type="Proteomes" id="UP000186922"/>
    </source>
</evidence>
<evidence type="ECO:0000256" key="1">
    <source>
        <dbReference type="SAM" id="MobiDB-lite"/>
    </source>
</evidence>
<keyword evidence="3" id="KW-1185">Reference proteome</keyword>
<reference evidence="2 3" key="1">
    <citation type="journal article" date="2016" name="Nat. Commun.">
        <title>Extremotolerant tardigrade genome and improved radiotolerance of human cultured cells by tardigrade-unique protein.</title>
        <authorList>
            <person name="Hashimoto T."/>
            <person name="Horikawa D.D."/>
            <person name="Saito Y."/>
            <person name="Kuwahara H."/>
            <person name="Kozuka-Hata H."/>
            <person name="Shin-I T."/>
            <person name="Minakuchi Y."/>
            <person name="Ohishi K."/>
            <person name="Motoyama A."/>
            <person name="Aizu T."/>
            <person name="Enomoto A."/>
            <person name="Kondo K."/>
            <person name="Tanaka S."/>
            <person name="Hara Y."/>
            <person name="Koshikawa S."/>
            <person name="Sagara H."/>
            <person name="Miura T."/>
            <person name="Yokobori S."/>
            <person name="Miyagawa K."/>
            <person name="Suzuki Y."/>
            <person name="Kubo T."/>
            <person name="Oyama M."/>
            <person name="Kohara Y."/>
            <person name="Fujiyama A."/>
            <person name="Arakawa K."/>
            <person name="Katayama T."/>
            <person name="Toyoda A."/>
            <person name="Kunieda T."/>
        </authorList>
    </citation>
    <scope>NUCLEOTIDE SEQUENCE [LARGE SCALE GENOMIC DNA]</scope>
    <source>
        <strain evidence="2 3">YOKOZUNA-1</strain>
    </source>
</reference>
<feature type="region of interest" description="Disordered" evidence="1">
    <location>
        <begin position="77"/>
        <end position="119"/>
    </location>
</feature>
<sequence length="119" mass="11863">MLAQLLGSYEKAQEFVNRLYKINMPKDAGDGGYGNGAFEGGGGGAGEKYAGGGQGGYGGASAGGGYGNNGGYGAASGYGDGRSINVRPEGLPNLSALTGSGVNKEMYDGPESPESPDRR</sequence>
<organism evidence="2 3">
    <name type="scientific">Ramazzottius varieornatus</name>
    <name type="common">Water bear</name>
    <name type="synonym">Tardigrade</name>
    <dbReference type="NCBI Taxonomy" id="947166"/>
    <lineage>
        <taxon>Eukaryota</taxon>
        <taxon>Metazoa</taxon>
        <taxon>Ecdysozoa</taxon>
        <taxon>Tardigrada</taxon>
        <taxon>Eutardigrada</taxon>
        <taxon>Parachela</taxon>
        <taxon>Hypsibioidea</taxon>
        <taxon>Ramazzottiidae</taxon>
        <taxon>Ramazzottius</taxon>
    </lineage>
</organism>
<dbReference type="AlphaFoldDB" id="A0A1D1UX12"/>
<name>A0A1D1UX12_RAMVA</name>
<dbReference type="OrthoDB" id="10234394at2759"/>
<dbReference type="EMBL" id="BDGG01000002">
    <property type="protein sequence ID" value="GAU94189.1"/>
    <property type="molecule type" value="Genomic_DNA"/>
</dbReference>
<protein>
    <submittedName>
        <fullName evidence="2">Uncharacterized protein</fullName>
    </submittedName>
</protein>